<comment type="caution">
    <text evidence="2">The sequence shown here is derived from an EMBL/GenBank/DDBJ whole genome shotgun (WGS) entry which is preliminary data.</text>
</comment>
<proteinExistence type="predicted"/>
<reference evidence="2 3" key="1">
    <citation type="submission" date="2020-01" db="EMBL/GenBank/DDBJ databases">
        <title>Jiella pacifica sp. nov.</title>
        <authorList>
            <person name="Xue Z."/>
            <person name="Zhu S."/>
            <person name="Chen J."/>
            <person name="Yang J."/>
        </authorList>
    </citation>
    <scope>NUCLEOTIDE SEQUENCE [LARGE SCALE GENOMIC DNA]</scope>
    <source>
        <strain evidence="2 3">40Bstr34</strain>
    </source>
</reference>
<dbReference type="AlphaFoldDB" id="A0A6N9TAY2"/>
<keyword evidence="1" id="KW-1133">Transmembrane helix</keyword>
<feature type="transmembrane region" description="Helical" evidence="1">
    <location>
        <begin position="103"/>
        <end position="123"/>
    </location>
</feature>
<accession>A0A6N9TAY2</accession>
<keyword evidence="1" id="KW-0812">Transmembrane</keyword>
<feature type="transmembrane region" description="Helical" evidence="1">
    <location>
        <begin position="44"/>
        <end position="68"/>
    </location>
</feature>
<dbReference type="EMBL" id="JAAAMG010000025">
    <property type="protein sequence ID" value="NDW07206.1"/>
    <property type="molecule type" value="Genomic_DNA"/>
</dbReference>
<organism evidence="2 3">
    <name type="scientific">Jiella pacifica</name>
    <dbReference type="NCBI Taxonomy" id="2696469"/>
    <lineage>
        <taxon>Bacteria</taxon>
        <taxon>Pseudomonadati</taxon>
        <taxon>Pseudomonadota</taxon>
        <taxon>Alphaproteobacteria</taxon>
        <taxon>Hyphomicrobiales</taxon>
        <taxon>Aurantimonadaceae</taxon>
        <taxon>Jiella</taxon>
    </lineage>
</organism>
<protein>
    <submittedName>
        <fullName evidence="2">Uncharacterized protein</fullName>
    </submittedName>
</protein>
<feature type="transmembrane region" description="Helical" evidence="1">
    <location>
        <begin position="74"/>
        <end position="91"/>
    </location>
</feature>
<evidence type="ECO:0000256" key="1">
    <source>
        <dbReference type="SAM" id="Phobius"/>
    </source>
</evidence>
<evidence type="ECO:0000313" key="2">
    <source>
        <dbReference type="EMBL" id="NDW07206.1"/>
    </source>
</evidence>
<evidence type="ECO:0000313" key="3">
    <source>
        <dbReference type="Proteomes" id="UP000469011"/>
    </source>
</evidence>
<keyword evidence="3" id="KW-1185">Reference proteome</keyword>
<keyword evidence="1" id="KW-0472">Membrane</keyword>
<sequence>MYETLVKAHGGLAMLALLLSIGWTGVALTAPSGAVSAVGGMRKAVYVGAVALTSLVGVLGLVLVAMMPEWMGQVFTWVGLAVLVGYPILGAKSRRAYAAGEKTTAIGLSVAMLALVVFVYWVMVAKPF</sequence>
<dbReference type="Proteomes" id="UP000469011">
    <property type="component" value="Unassembled WGS sequence"/>
</dbReference>
<feature type="transmembrane region" description="Helical" evidence="1">
    <location>
        <begin position="12"/>
        <end position="32"/>
    </location>
</feature>
<gene>
    <name evidence="2" type="ORF">GTK09_22565</name>
</gene>
<dbReference type="RefSeq" id="WP_163465661.1">
    <property type="nucleotide sequence ID" value="NZ_JAAAMG010000025.1"/>
</dbReference>
<name>A0A6N9TAY2_9HYPH</name>